<name>A0A9Q1KNL7_9CARY</name>
<keyword evidence="3" id="KW-1185">Reference proteome</keyword>
<dbReference type="Gene3D" id="3.30.70.580">
    <property type="entry name" value="Pseudouridine synthase I, catalytic domain, N-terminal subdomain"/>
    <property type="match status" value="1"/>
</dbReference>
<organism evidence="2 3">
    <name type="scientific">Carnegiea gigantea</name>
    <dbReference type="NCBI Taxonomy" id="171969"/>
    <lineage>
        <taxon>Eukaryota</taxon>
        <taxon>Viridiplantae</taxon>
        <taxon>Streptophyta</taxon>
        <taxon>Embryophyta</taxon>
        <taxon>Tracheophyta</taxon>
        <taxon>Spermatophyta</taxon>
        <taxon>Magnoliopsida</taxon>
        <taxon>eudicotyledons</taxon>
        <taxon>Gunneridae</taxon>
        <taxon>Pentapetalae</taxon>
        <taxon>Caryophyllales</taxon>
        <taxon>Cactineae</taxon>
        <taxon>Cactaceae</taxon>
        <taxon>Cactoideae</taxon>
        <taxon>Echinocereeae</taxon>
        <taxon>Carnegiea</taxon>
    </lineage>
</organism>
<feature type="coiled-coil region" evidence="1">
    <location>
        <begin position="7"/>
        <end position="41"/>
    </location>
</feature>
<sequence>MEEDNLTSGLRSQITSLQNRIKELEIENANLASQIAQCRCAKVEGQDNTKAIANSGVLVEETELLKDGVRKTRKKRSNDRDSKKLHHLPKRYIALKVMYFGQRYYGFASDAQMEPTVEDPLFAQNITFSIPMYLGHLEISARFLFNTKYAPPM</sequence>
<comment type="caution">
    <text evidence="2">The sequence shown here is derived from an EMBL/GenBank/DDBJ whole genome shotgun (WGS) entry which is preliminary data.</text>
</comment>
<dbReference type="AlphaFoldDB" id="A0A9Q1KNL7"/>
<protein>
    <submittedName>
        <fullName evidence="2">Uncharacterized protein</fullName>
    </submittedName>
</protein>
<evidence type="ECO:0000313" key="2">
    <source>
        <dbReference type="EMBL" id="KAJ8446088.1"/>
    </source>
</evidence>
<keyword evidence="1" id="KW-0175">Coiled coil</keyword>
<accession>A0A9Q1KNL7</accession>
<dbReference type="InterPro" id="IPR020094">
    <property type="entry name" value="TruA/RsuA/RluB/E/F_N"/>
</dbReference>
<dbReference type="GO" id="GO:0003723">
    <property type="term" value="F:RNA binding"/>
    <property type="evidence" value="ECO:0007669"/>
    <property type="project" value="InterPro"/>
</dbReference>
<evidence type="ECO:0000313" key="3">
    <source>
        <dbReference type="Proteomes" id="UP001153076"/>
    </source>
</evidence>
<dbReference type="EMBL" id="JAKOGI010000061">
    <property type="protein sequence ID" value="KAJ8446088.1"/>
    <property type="molecule type" value="Genomic_DNA"/>
</dbReference>
<dbReference type="Proteomes" id="UP001153076">
    <property type="component" value="Unassembled WGS sequence"/>
</dbReference>
<evidence type="ECO:0000256" key="1">
    <source>
        <dbReference type="SAM" id="Coils"/>
    </source>
</evidence>
<reference evidence="2" key="1">
    <citation type="submission" date="2022-04" db="EMBL/GenBank/DDBJ databases">
        <title>Carnegiea gigantea Genome sequencing and assembly v2.</title>
        <authorList>
            <person name="Copetti D."/>
            <person name="Sanderson M.J."/>
            <person name="Burquez A."/>
            <person name="Wojciechowski M.F."/>
        </authorList>
    </citation>
    <scope>NUCLEOTIDE SEQUENCE</scope>
    <source>
        <strain evidence="2">SGP5-SGP5p</strain>
        <tissue evidence="2">Aerial part</tissue>
    </source>
</reference>
<gene>
    <name evidence="2" type="ORF">Cgig2_017590</name>
</gene>
<proteinExistence type="predicted"/>
<dbReference type="OrthoDB" id="25767at2759"/>
<dbReference type="GO" id="GO:0009982">
    <property type="term" value="F:pseudouridine synthase activity"/>
    <property type="evidence" value="ECO:0007669"/>
    <property type="project" value="InterPro"/>
</dbReference>